<dbReference type="InterPro" id="IPR011990">
    <property type="entry name" value="TPR-like_helical_dom_sf"/>
</dbReference>
<dbReference type="Pfam" id="PF13432">
    <property type="entry name" value="TPR_16"/>
    <property type="match status" value="1"/>
</dbReference>
<dbReference type="PROSITE" id="PS50005">
    <property type="entry name" value="TPR"/>
    <property type="match status" value="1"/>
</dbReference>
<dbReference type="EMBL" id="QJJY01000006">
    <property type="protein sequence ID" value="PXX35436.1"/>
    <property type="molecule type" value="Genomic_DNA"/>
</dbReference>
<dbReference type="InterPro" id="IPR019734">
    <property type="entry name" value="TPR_rpt"/>
</dbReference>
<dbReference type="AlphaFoldDB" id="A0A318IMD8"/>
<sequence>MNRNHDDVTLCDDDTMGDIARLMSGPDDEALVQLDAALVHWPGDHRLWFLRGSIYAGQQRRNEARADFSQTIALVPDFDIARFMLGMIELLDGQVSEATAIWATLDERLSQHDALWLFKTGLLALCDDRFDAALDWLKRGLTVNHRYAGIDGYIETIVAHLETLMRKADDEATSGHLLLSGYLASRTRH</sequence>
<evidence type="ECO:0000256" key="1">
    <source>
        <dbReference type="PROSITE-ProRule" id="PRU00339"/>
    </source>
</evidence>
<dbReference type="SUPFAM" id="SSF48452">
    <property type="entry name" value="TPR-like"/>
    <property type="match status" value="1"/>
</dbReference>
<evidence type="ECO:0000313" key="2">
    <source>
        <dbReference type="EMBL" id="PXX35436.1"/>
    </source>
</evidence>
<proteinExistence type="predicted"/>
<protein>
    <submittedName>
        <fullName evidence="2">Uncharacterized protein</fullName>
    </submittedName>
</protein>
<dbReference type="SMART" id="SM00028">
    <property type="entry name" value="TPR"/>
    <property type="match status" value="2"/>
</dbReference>
<gene>
    <name evidence="2" type="ORF">NA66_100676</name>
</gene>
<feature type="repeat" description="TPR" evidence="1">
    <location>
        <begin position="45"/>
        <end position="78"/>
    </location>
</feature>
<keyword evidence="1" id="KW-0802">TPR repeat</keyword>
<accession>A0A318IMD8</accession>
<name>A0A318IMD8_BURPY</name>
<comment type="caution">
    <text evidence="2">The sequence shown here is derived from an EMBL/GenBank/DDBJ whole genome shotgun (WGS) entry which is preliminary data.</text>
</comment>
<organism evidence="2 3">
    <name type="scientific">Burkholderia pyrrocinia</name>
    <name type="common">Pseudomonas pyrrocinia</name>
    <dbReference type="NCBI Taxonomy" id="60550"/>
    <lineage>
        <taxon>Bacteria</taxon>
        <taxon>Pseudomonadati</taxon>
        <taxon>Pseudomonadota</taxon>
        <taxon>Betaproteobacteria</taxon>
        <taxon>Burkholderiales</taxon>
        <taxon>Burkholderiaceae</taxon>
        <taxon>Burkholderia</taxon>
        <taxon>Burkholderia cepacia complex</taxon>
    </lineage>
</organism>
<reference evidence="2 3" key="1">
    <citation type="submission" date="2018-05" db="EMBL/GenBank/DDBJ databases">
        <title>Comparative genomics of bacterial root endophytes of switchgrass collected from native prairies over two seasons.</title>
        <authorList>
            <person name="Tang Y."/>
        </authorList>
    </citation>
    <scope>NUCLEOTIDE SEQUENCE [LARGE SCALE GENOMIC DNA]</scope>
    <source>
        <strain evidence="2 3">NFIX32</strain>
    </source>
</reference>
<evidence type="ECO:0000313" key="3">
    <source>
        <dbReference type="Proteomes" id="UP000247755"/>
    </source>
</evidence>
<dbReference type="Gene3D" id="1.25.40.10">
    <property type="entry name" value="Tetratricopeptide repeat domain"/>
    <property type="match status" value="1"/>
</dbReference>
<dbReference type="Proteomes" id="UP000247755">
    <property type="component" value="Unassembled WGS sequence"/>
</dbReference>